<comment type="caution">
    <text evidence="1">The sequence shown here is derived from an EMBL/GenBank/DDBJ whole genome shotgun (WGS) entry which is preliminary data.</text>
</comment>
<name>A0AAD4PZ48_9EURO</name>
<organism evidence="1 2">
    <name type="scientific">Talaromyces proteolyticus</name>
    <dbReference type="NCBI Taxonomy" id="1131652"/>
    <lineage>
        <taxon>Eukaryota</taxon>
        <taxon>Fungi</taxon>
        <taxon>Dikarya</taxon>
        <taxon>Ascomycota</taxon>
        <taxon>Pezizomycotina</taxon>
        <taxon>Eurotiomycetes</taxon>
        <taxon>Eurotiomycetidae</taxon>
        <taxon>Eurotiales</taxon>
        <taxon>Trichocomaceae</taxon>
        <taxon>Talaromyces</taxon>
        <taxon>Talaromyces sect. Bacilispori</taxon>
    </lineage>
</organism>
<dbReference type="EMBL" id="JAJTJA010000005">
    <property type="protein sequence ID" value="KAH8698636.1"/>
    <property type="molecule type" value="Genomic_DNA"/>
</dbReference>
<evidence type="ECO:0000313" key="2">
    <source>
        <dbReference type="Proteomes" id="UP001201262"/>
    </source>
</evidence>
<accession>A0AAD4PZ48</accession>
<reference evidence="1" key="1">
    <citation type="submission" date="2021-12" db="EMBL/GenBank/DDBJ databases">
        <title>Convergent genome expansion in fungi linked to evolution of root-endophyte symbiosis.</title>
        <authorList>
            <consortium name="DOE Joint Genome Institute"/>
            <person name="Ke Y.-H."/>
            <person name="Bonito G."/>
            <person name="Liao H.-L."/>
            <person name="Looney B."/>
            <person name="Rojas-Flechas A."/>
            <person name="Nash J."/>
            <person name="Hameed K."/>
            <person name="Schadt C."/>
            <person name="Martin F."/>
            <person name="Crous P.W."/>
            <person name="Miettinen O."/>
            <person name="Magnuson J.K."/>
            <person name="Labbe J."/>
            <person name="Jacobson D."/>
            <person name="Doktycz M.J."/>
            <person name="Veneault-Fourrey C."/>
            <person name="Kuo A."/>
            <person name="Mondo S."/>
            <person name="Calhoun S."/>
            <person name="Riley R."/>
            <person name="Ohm R."/>
            <person name="LaButti K."/>
            <person name="Andreopoulos B."/>
            <person name="Pangilinan J."/>
            <person name="Nolan M."/>
            <person name="Tritt A."/>
            <person name="Clum A."/>
            <person name="Lipzen A."/>
            <person name="Daum C."/>
            <person name="Barry K."/>
            <person name="Grigoriev I.V."/>
            <person name="Vilgalys R."/>
        </authorList>
    </citation>
    <scope>NUCLEOTIDE SEQUENCE</scope>
    <source>
        <strain evidence="1">PMI_201</strain>
    </source>
</reference>
<evidence type="ECO:0000313" key="1">
    <source>
        <dbReference type="EMBL" id="KAH8698636.1"/>
    </source>
</evidence>
<gene>
    <name evidence="1" type="ORF">BGW36DRAFT_358161</name>
</gene>
<dbReference type="RefSeq" id="XP_046073100.1">
    <property type="nucleotide sequence ID" value="XM_046213943.1"/>
</dbReference>
<dbReference type="GeneID" id="70244230"/>
<keyword evidence="2" id="KW-1185">Reference proteome</keyword>
<dbReference type="Proteomes" id="UP001201262">
    <property type="component" value="Unassembled WGS sequence"/>
</dbReference>
<sequence length="187" mass="21323">MPQSSKELKGKILEYNTGALGVWWIDENNILKPCPPKELKFELHPTLEYNDSTTLKLGSLRNDHLARFDDPSEESLMRNKISWGTAPMPERLYKSQPPGPGNSPIWEVYVDGYQDSAWDSRWAFKRKVASVKICESVNESSNGMQIRDGRFFIAGTIKFKGIDEWVDFEGPPIYICGEDSKHRPVGE</sequence>
<protein>
    <submittedName>
        <fullName evidence="1">Uncharacterized protein</fullName>
    </submittedName>
</protein>
<dbReference type="AlphaFoldDB" id="A0AAD4PZ48"/>
<proteinExistence type="predicted"/>